<dbReference type="RefSeq" id="XP_025349895.1">
    <property type="nucleotide sequence ID" value="XM_025491578.1"/>
</dbReference>
<feature type="region of interest" description="Disordered" evidence="1">
    <location>
        <begin position="293"/>
        <end position="317"/>
    </location>
</feature>
<feature type="compositionally biased region" description="Basic and acidic residues" evidence="1">
    <location>
        <begin position="300"/>
        <end position="317"/>
    </location>
</feature>
<dbReference type="AlphaFoldDB" id="A0A316UHR8"/>
<dbReference type="Proteomes" id="UP000245942">
    <property type="component" value="Unassembled WGS sequence"/>
</dbReference>
<proteinExistence type="predicted"/>
<feature type="region of interest" description="Disordered" evidence="1">
    <location>
        <begin position="1"/>
        <end position="167"/>
    </location>
</feature>
<evidence type="ECO:0000313" key="2">
    <source>
        <dbReference type="EMBL" id="PWN22735.1"/>
    </source>
</evidence>
<dbReference type="STRING" id="1684307.A0A316UHR8"/>
<feature type="region of interest" description="Disordered" evidence="1">
    <location>
        <begin position="373"/>
        <end position="396"/>
    </location>
</feature>
<feature type="compositionally biased region" description="Low complexity" evidence="1">
    <location>
        <begin position="380"/>
        <end position="396"/>
    </location>
</feature>
<feature type="compositionally biased region" description="Basic and acidic residues" evidence="1">
    <location>
        <begin position="1"/>
        <end position="10"/>
    </location>
</feature>
<accession>A0A316UHR8</accession>
<protein>
    <recommendedName>
        <fullName evidence="4">Maintenance of telomere capping protein 1</fullName>
    </recommendedName>
</protein>
<dbReference type="PANTHER" id="PTHR28265">
    <property type="entry name" value="MAINTENANCE OF TELOMERE CAPPING PROTEIN 1"/>
    <property type="match status" value="1"/>
</dbReference>
<evidence type="ECO:0000313" key="3">
    <source>
        <dbReference type="Proteomes" id="UP000245942"/>
    </source>
</evidence>
<dbReference type="OrthoDB" id="5594977at2759"/>
<gene>
    <name evidence="2" type="ORF">BCV69DRAFT_280340</name>
</gene>
<feature type="compositionally biased region" description="Low complexity" evidence="1">
    <location>
        <begin position="22"/>
        <end position="45"/>
    </location>
</feature>
<feature type="compositionally biased region" description="Low complexity" evidence="1">
    <location>
        <begin position="149"/>
        <end position="164"/>
    </location>
</feature>
<evidence type="ECO:0008006" key="4">
    <source>
        <dbReference type="Google" id="ProtNLM"/>
    </source>
</evidence>
<evidence type="ECO:0000256" key="1">
    <source>
        <dbReference type="SAM" id="MobiDB-lite"/>
    </source>
</evidence>
<dbReference type="InterPro" id="IPR018814">
    <property type="entry name" value="DUF5427"/>
</dbReference>
<organism evidence="2 3">
    <name type="scientific">Pseudomicrostroma glucosiphilum</name>
    <dbReference type="NCBI Taxonomy" id="1684307"/>
    <lineage>
        <taxon>Eukaryota</taxon>
        <taxon>Fungi</taxon>
        <taxon>Dikarya</taxon>
        <taxon>Basidiomycota</taxon>
        <taxon>Ustilaginomycotina</taxon>
        <taxon>Exobasidiomycetes</taxon>
        <taxon>Microstromatales</taxon>
        <taxon>Microstromatales incertae sedis</taxon>
        <taxon>Pseudomicrostroma</taxon>
    </lineage>
</organism>
<dbReference type="Pfam" id="PF10310">
    <property type="entry name" value="DUF5427"/>
    <property type="match status" value="1"/>
</dbReference>
<name>A0A316UHR8_9BASI</name>
<dbReference type="EMBL" id="KZ819322">
    <property type="protein sequence ID" value="PWN22735.1"/>
    <property type="molecule type" value="Genomic_DNA"/>
</dbReference>
<reference evidence="2 3" key="1">
    <citation type="journal article" date="2018" name="Mol. Biol. Evol.">
        <title>Broad Genomic Sampling Reveals a Smut Pathogenic Ancestry of the Fungal Clade Ustilaginomycotina.</title>
        <authorList>
            <person name="Kijpornyongpan T."/>
            <person name="Mondo S.J."/>
            <person name="Barry K."/>
            <person name="Sandor L."/>
            <person name="Lee J."/>
            <person name="Lipzen A."/>
            <person name="Pangilinan J."/>
            <person name="LaButti K."/>
            <person name="Hainaut M."/>
            <person name="Henrissat B."/>
            <person name="Grigoriev I.V."/>
            <person name="Spatafora J.W."/>
            <person name="Aime M.C."/>
        </authorList>
    </citation>
    <scope>NUCLEOTIDE SEQUENCE [LARGE SCALE GENOMIC DNA]</scope>
    <source>
        <strain evidence="2 3">MCA 4718</strain>
    </source>
</reference>
<keyword evidence="3" id="KW-1185">Reference proteome</keyword>
<sequence length="476" mass="50140">MPAKSSRDSVEALLSDLDSLGTDAATAPPRASSATSSTKRTSARAQPSHIRGADDDAQSLLDDLDNLVQRRAATPKRVAELTQGSSHGAASPDSPSPSAPATTGIPETATVPLSAGAGLTRSPSAPIDEGDSVAAQAASKLGAAPLPEQQQQAASQASATASSSGGWNSWGSVWSTASKLADQARAELEKRAQSEQAKELTNRGWGLAQNVRGFVKEAGLEKLGEDLGKAGKRGWTEVLNAVAPPISAHEVIQVTLSHDMVGFDGVEDVTFQVFARVMESQVSRGLEHQLIVNKAPRARQSSDAREAQEGGSQERDMKAMDGYEEAWATAEKALSALIETHEPERPKTNSVTVPVSYCPVFLRVQAVHATLPGSGSFKGTSTSATPSQSSSTSPSSSADQLYVSFLLLLQDPSHGLSHRTCSQCFPVSWLSQSFEQNPWIEQAMVDILDGALGIIGQDYINGRQSGRSRSAEKDEV</sequence>
<dbReference type="PANTHER" id="PTHR28265:SF1">
    <property type="entry name" value="MAINTENANCE OF TELOMERE CAPPING PROTEIN 1"/>
    <property type="match status" value="1"/>
</dbReference>
<dbReference type="GeneID" id="37013312"/>